<feature type="region of interest" description="Disordered" evidence="5">
    <location>
        <begin position="1795"/>
        <end position="1823"/>
    </location>
</feature>
<feature type="region of interest" description="Disordered" evidence="5">
    <location>
        <begin position="1143"/>
        <end position="1168"/>
    </location>
</feature>
<dbReference type="SMART" id="SM00248">
    <property type="entry name" value="ANK"/>
    <property type="match status" value="12"/>
</dbReference>
<feature type="compositionally biased region" description="Acidic residues" evidence="5">
    <location>
        <begin position="615"/>
        <end position="645"/>
    </location>
</feature>
<evidence type="ECO:0000256" key="5">
    <source>
        <dbReference type="SAM" id="MobiDB-lite"/>
    </source>
</evidence>
<keyword evidence="1" id="KW-0677">Repeat</keyword>
<dbReference type="PROSITE" id="PS50088">
    <property type="entry name" value="ANK_REPEAT"/>
    <property type="match status" value="6"/>
</dbReference>
<dbReference type="SUPFAM" id="SSF48403">
    <property type="entry name" value="Ankyrin repeat"/>
    <property type="match status" value="2"/>
</dbReference>
<dbReference type="PROSITE" id="PS50297">
    <property type="entry name" value="ANK_REP_REGION"/>
    <property type="match status" value="3"/>
</dbReference>
<feature type="compositionally biased region" description="Basic and acidic residues" evidence="5">
    <location>
        <begin position="595"/>
        <end position="614"/>
    </location>
</feature>
<comment type="caution">
    <text evidence="6">The sequence shown here is derived from an EMBL/GenBank/DDBJ whole genome shotgun (WGS) entry which is preliminary data.</text>
</comment>
<evidence type="ECO:0000256" key="1">
    <source>
        <dbReference type="ARBA" id="ARBA00022737"/>
    </source>
</evidence>
<dbReference type="Proteomes" id="UP000573603">
    <property type="component" value="Unassembled WGS sequence"/>
</dbReference>
<feature type="region of interest" description="Disordered" evidence="5">
    <location>
        <begin position="595"/>
        <end position="645"/>
    </location>
</feature>
<keyword evidence="4" id="KW-0175">Coiled coil</keyword>
<evidence type="ECO:0000256" key="4">
    <source>
        <dbReference type="SAM" id="Coils"/>
    </source>
</evidence>
<evidence type="ECO:0000256" key="3">
    <source>
        <dbReference type="PROSITE-ProRule" id="PRU00023"/>
    </source>
</evidence>
<dbReference type="Pfam" id="PF00023">
    <property type="entry name" value="Ank"/>
    <property type="match status" value="1"/>
</dbReference>
<keyword evidence="7" id="KW-1185">Reference proteome</keyword>
<feature type="repeat" description="ANK" evidence="3">
    <location>
        <begin position="848"/>
        <end position="880"/>
    </location>
</feature>
<proteinExistence type="predicted"/>
<evidence type="ECO:0000256" key="2">
    <source>
        <dbReference type="ARBA" id="ARBA00023043"/>
    </source>
</evidence>
<dbReference type="PRINTS" id="PR01415">
    <property type="entry name" value="ANKYRIN"/>
</dbReference>
<evidence type="ECO:0000313" key="7">
    <source>
        <dbReference type="Proteomes" id="UP000573603"/>
    </source>
</evidence>
<gene>
    <name evidence="6" type="ORF">FANTH_4175</name>
</gene>
<feature type="repeat" description="ANK" evidence="3">
    <location>
        <begin position="1614"/>
        <end position="1646"/>
    </location>
</feature>
<protein>
    <recommendedName>
        <fullName evidence="8">Ankyrin repeat protein</fullName>
    </recommendedName>
</protein>
<feature type="repeat" description="ANK" evidence="3">
    <location>
        <begin position="567"/>
        <end position="599"/>
    </location>
</feature>
<dbReference type="Pfam" id="PF12796">
    <property type="entry name" value="Ank_2"/>
    <property type="match status" value="1"/>
</dbReference>
<keyword evidence="2 3" id="KW-0040">ANK repeat</keyword>
<dbReference type="Gene3D" id="1.25.40.20">
    <property type="entry name" value="Ankyrin repeat-containing domain"/>
    <property type="match status" value="4"/>
</dbReference>
<reference evidence="6 7" key="1">
    <citation type="journal article" date="2020" name="BMC Genomics">
        <title>Correction to: Identification and distribution of gene clusters required for synthesis of sphingolipid metabolism inhibitors in diverse species of the filamentous fungus Fusarium.</title>
        <authorList>
            <person name="Kim H.S."/>
            <person name="Lohmar J.M."/>
            <person name="Busman M."/>
            <person name="Brown D.W."/>
            <person name="Naumann T.A."/>
            <person name="Divon H.H."/>
            <person name="Lysoe E."/>
            <person name="Uhlig S."/>
            <person name="Proctor R.H."/>
        </authorList>
    </citation>
    <scope>NUCLEOTIDE SEQUENCE [LARGE SCALE GENOMIC DNA]</scope>
    <source>
        <strain evidence="6 7">NRRL 25214</strain>
    </source>
</reference>
<dbReference type="InterPro" id="IPR036770">
    <property type="entry name" value="Ankyrin_rpt-contain_sf"/>
</dbReference>
<dbReference type="PANTHER" id="PTHR24198:SF165">
    <property type="entry name" value="ANKYRIN REPEAT-CONTAINING PROTEIN-RELATED"/>
    <property type="match status" value="1"/>
</dbReference>
<feature type="coiled-coil region" evidence="4">
    <location>
        <begin position="949"/>
        <end position="997"/>
    </location>
</feature>
<name>A0A8H5E8J4_9HYPO</name>
<dbReference type="PANTHER" id="PTHR24198">
    <property type="entry name" value="ANKYRIN REPEAT AND PROTEIN KINASE DOMAIN-CONTAINING PROTEIN"/>
    <property type="match status" value="1"/>
</dbReference>
<feature type="repeat" description="ANK" evidence="3">
    <location>
        <begin position="663"/>
        <end position="691"/>
    </location>
</feature>
<feature type="repeat" description="ANK" evidence="3">
    <location>
        <begin position="1489"/>
        <end position="1521"/>
    </location>
</feature>
<dbReference type="EMBL" id="JABEVY010000086">
    <property type="protein sequence ID" value="KAF5250732.1"/>
    <property type="molecule type" value="Genomic_DNA"/>
</dbReference>
<sequence length="1843" mass="206992">MAFKAGTELPVSLAGLPRYIAEHPEVPMVNILDPYRKYEAYLRTVYAQDRQNPLLDDPYLNVIPLFTRDTRYIVTRARNLITESEEEKSKYIMPLPDDKRRPNNSPAIVANLEVFSKNFNIFSEFSLIGIDWNNIVAAGSSVVNTLVPIPKEFDGTNRKLREYYHEKFCPASDVDLFLYGLTHDEAIEKIKSIERAVKDAVHSDVTVVRTKYALTIASQYPVRHIQVSTPSTTLSVSEILTGFDIDAAGAAYDGKQVYATPRALSSFITQVNHIDLTRRSPSYENRLSKYSHRNFEVYWPELDRSRVDAAIYERRLERTFGLARLLIMERLPTGPARDEYRNKLREARGKHKVSRQRKGLRGNIKEDYDDEVADWRFEEDISDYHTFSMPYGRKFDAKRIEKLAYSQDLLLNAEWSQPRDRTVSLHRHPVFFGCVEDVIEDCCGLCPVPQTDEEKEVAEKEAEIYVSGKLTFITDDPSRQQIGSFNPLTEHDWTDMAYTGKSARLFQSIIDGNVDDVRDLLLQEGPELNKRDHTGRAPLHLAVMASTPEVVEVLLNHGARLTSRLTNGETALHLAASRGDTAIIRLLMEKSIKNEQARRESEAEVHEYDSNLEDRESDSEDEASIDDNGTEWSSDDSESSASSEDDADYFQIDVTAGDVPCAPLHLAIANGHNNAVKLLCDYGANLTLPLEIADQNPNSAVESLSTIGIYPLALALTLPRDRVKPMVQLLFKLGATASQADPRGLTVFQRFAEHAEADVMHVLISEDTGGVKSSINHIVVQGWSSNPQTIFPLHSATERGDVALVLQLLANGAEPHIELAAWTKAAKVSLTRDILGSPEYNKNMYQKSAEQPIIAALRAGIPEVVLELLKRGADPNVMTRSTATSMIIEYRRRFNKGRLALDIVRGMLSRLETLREVKAKVKAEPKLQPGMDRFLAKFSEGTYQHWLVAGDIEGKREVLEQRLKAYRESNAEDRKVAGEYEEVVNELVAKLRAVEQALLSQGARTYEELYPDIKTGDDNLYKQNSNADEEDVTPYKHIFTFIGEDEILERGHEGYIKLFEAAWAGDLDCIKALTTQAWGPQQDQPPLIIAMKDKAHNTPFSLAFLRGHHAVARAILEIAKAQWAPMKVDQVHRDLSYYLQGEERGKGANASQSEGDDDNADDDDDDNDQFSELELQVTMQAKSHKTPLGYLLERVSTFKLQSTTSVSDLGVHGLFEHCMAQDDAAGLTLLLEFAGTYSGKTLNREELRERLAALLLTALKSFPSARTRKRVLVAMRLNKRKLLSKIFMDEEYYNRDNEFTFPIEAFMTAIRLNKTQMLSLVVKQVGVGIPLDHLLKVSVGGAPTGGDIENAVRIFDTTYQGLTVYGKKRKDWAAAGRGMVVHPTGIKAAPLLHAALFGALESVEYFLSDAPYRHYSEFGKSMVAREDPRMQHFVDDPTGFDRAISTWLSTDNDLVINCVVLAEPSQEAKELLQYLVKACPSSLERRDSDGNTPLLNACILGRRQAVETLIGANADQATKNYKGENVLHALLRYKSDPSCLEAILKLFDQDLLRNHISQQHQSLQGKANTPLHSWISKMASDGSSNSLSASEQKEMLSLLLRYTSGKELELLNCEGNTPLHTAVQKENIAITGVLVRHKPALLFQENVAGHTVFDIAKAQVNRRQFRQPDSDRENWEQDLSADSLLNKLHYKQKKKTRSAEMFSAKRRDEITAEYGLSREYCPDELYDIVGSLGYALCLSGPKSEKYNMPEGMAAAVILDLCTTAIKQYPAKRRLVSVNEANAVLQHLLGNHFPSCGEDEDGYGDEKKQSEVKGEDGAGKDNKEVDFVVERMRNSNYGRWKCYQ</sequence>
<evidence type="ECO:0008006" key="8">
    <source>
        <dbReference type="Google" id="ProtNLM"/>
    </source>
</evidence>
<feature type="repeat" description="ANK" evidence="3">
    <location>
        <begin position="534"/>
        <end position="566"/>
    </location>
</feature>
<accession>A0A8H5E8J4</accession>
<organism evidence="6 7">
    <name type="scientific">Fusarium anthophilum</name>
    <dbReference type="NCBI Taxonomy" id="48485"/>
    <lineage>
        <taxon>Eukaryota</taxon>
        <taxon>Fungi</taxon>
        <taxon>Dikarya</taxon>
        <taxon>Ascomycota</taxon>
        <taxon>Pezizomycotina</taxon>
        <taxon>Sordariomycetes</taxon>
        <taxon>Hypocreomycetidae</taxon>
        <taxon>Hypocreales</taxon>
        <taxon>Nectriaceae</taxon>
        <taxon>Fusarium</taxon>
        <taxon>Fusarium fujikuroi species complex</taxon>
    </lineage>
</organism>
<feature type="compositionally biased region" description="Basic and acidic residues" evidence="5">
    <location>
        <begin position="1803"/>
        <end position="1823"/>
    </location>
</feature>
<feature type="compositionally biased region" description="Acidic residues" evidence="5">
    <location>
        <begin position="1154"/>
        <end position="1168"/>
    </location>
</feature>
<evidence type="ECO:0000313" key="6">
    <source>
        <dbReference type="EMBL" id="KAF5250732.1"/>
    </source>
</evidence>
<dbReference type="InterPro" id="IPR002110">
    <property type="entry name" value="Ankyrin_rpt"/>
</dbReference>